<gene>
    <name evidence="2" type="ORF">J8TS2_23050</name>
</gene>
<feature type="domain" description="DUF2383" evidence="1">
    <location>
        <begin position="4"/>
        <end position="109"/>
    </location>
</feature>
<accession>A0ABQ4KKK7</accession>
<keyword evidence="3" id="KW-1185">Reference proteome</keyword>
<protein>
    <recommendedName>
        <fullName evidence="1">DUF2383 domain-containing protein</fullName>
    </recommendedName>
</protein>
<dbReference type="Pfam" id="PF09537">
    <property type="entry name" value="DUF2383"/>
    <property type="match status" value="1"/>
</dbReference>
<dbReference type="SUPFAM" id="SSF47240">
    <property type="entry name" value="Ferritin-like"/>
    <property type="match status" value="1"/>
</dbReference>
<dbReference type="CDD" id="cd00657">
    <property type="entry name" value="Ferritin_like"/>
    <property type="match status" value="1"/>
</dbReference>
<organism evidence="2 3">
    <name type="scientific">Lederbergia ruris</name>
    <dbReference type="NCBI Taxonomy" id="217495"/>
    <lineage>
        <taxon>Bacteria</taxon>
        <taxon>Bacillati</taxon>
        <taxon>Bacillota</taxon>
        <taxon>Bacilli</taxon>
        <taxon>Bacillales</taxon>
        <taxon>Bacillaceae</taxon>
        <taxon>Lederbergia</taxon>
    </lineage>
</organism>
<sequence>MEAIIKELNQFLEGNYMAIHTYDQYIHHTNDQKIKNVLQNIQQNHKQHAAMIAKRIQDLGGVPVHDVTVKGKMIEFMSKVKGTTTDTNAILKDASVGENRGIQTSKELLDGDLDSESLRLVKEILERDQQHVEFLNRHIESH</sequence>
<evidence type="ECO:0000259" key="1">
    <source>
        <dbReference type="Pfam" id="PF09537"/>
    </source>
</evidence>
<dbReference type="RefSeq" id="WP_212966370.1">
    <property type="nucleotide sequence ID" value="NZ_BORB01000017.1"/>
</dbReference>
<proteinExistence type="predicted"/>
<reference evidence="2 3" key="1">
    <citation type="submission" date="2021-03" db="EMBL/GenBank/DDBJ databases">
        <title>Antimicrobial resistance genes in bacteria isolated from Japanese honey, and their potential for conferring macrolide and lincosamide resistance in the American foulbrood pathogen Paenibacillus larvae.</title>
        <authorList>
            <person name="Okamoto M."/>
            <person name="Kumagai M."/>
            <person name="Kanamori H."/>
            <person name="Takamatsu D."/>
        </authorList>
    </citation>
    <scope>NUCLEOTIDE SEQUENCE [LARGE SCALE GENOMIC DNA]</scope>
    <source>
        <strain evidence="2 3">J8TS2</strain>
    </source>
</reference>
<evidence type="ECO:0000313" key="3">
    <source>
        <dbReference type="Proteomes" id="UP000679950"/>
    </source>
</evidence>
<name>A0ABQ4KKK7_9BACI</name>
<evidence type="ECO:0000313" key="2">
    <source>
        <dbReference type="EMBL" id="GIN57986.1"/>
    </source>
</evidence>
<dbReference type="EMBL" id="BORB01000017">
    <property type="protein sequence ID" value="GIN57986.1"/>
    <property type="molecule type" value="Genomic_DNA"/>
</dbReference>
<dbReference type="InterPro" id="IPR012347">
    <property type="entry name" value="Ferritin-like"/>
</dbReference>
<dbReference type="InterPro" id="IPR019052">
    <property type="entry name" value="DUF2383"/>
</dbReference>
<dbReference type="Gene3D" id="1.20.1260.10">
    <property type="match status" value="1"/>
</dbReference>
<comment type="caution">
    <text evidence="2">The sequence shown here is derived from an EMBL/GenBank/DDBJ whole genome shotgun (WGS) entry which is preliminary data.</text>
</comment>
<dbReference type="InterPro" id="IPR009078">
    <property type="entry name" value="Ferritin-like_SF"/>
</dbReference>
<dbReference type="Proteomes" id="UP000679950">
    <property type="component" value="Unassembled WGS sequence"/>
</dbReference>